<reference evidence="1 2" key="1">
    <citation type="journal article" date="2018" name="PLoS Genet.">
        <title>Population sequencing reveals clonal diversity and ancestral inbreeding in the grapevine cultivar Chardonnay.</title>
        <authorList>
            <person name="Roach M.J."/>
            <person name="Johnson D.L."/>
            <person name="Bohlmann J."/>
            <person name="van Vuuren H.J."/>
            <person name="Jones S.J."/>
            <person name="Pretorius I.S."/>
            <person name="Schmidt S.A."/>
            <person name="Borneman A.R."/>
        </authorList>
    </citation>
    <scope>NUCLEOTIDE SEQUENCE [LARGE SCALE GENOMIC DNA]</scope>
    <source>
        <strain evidence="2">cv. Chardonnay</strain>
        <tissue evidence="1">Leaf</tissue>
    </source>
</reference>
<protein>
    <recommendedName>
        <fullName evidence="3">Retrotransposon Copia-like N-terminal domain-containing protein</fullName>
    </recommendedName>
</protein>
<dbReference type="Proteomes" id="UP000288805">
    <property type="component" value="Unassembled WGS sequence"/>
</dbReference>
<accession>A0A438FSY8</accession>
<evidence type="ECO:0000313" key="2">
    <source>
        <dbReference type="Proteomes" id="UP000288805"/>
    </source>
</evidence>
<dbReference type="EMBL" id="QGNW01000750">
    <property type="protein sequence ID" value="RVW63072.1"/>
    <property type="molecule type" value="Genomic_DNA"/>
</dbReference>
<dbReference type="Pfam" id="PF14223">
    <property type="entry name" value="Retrotran_gag_2"/>
    <property type="match status" value="1"/>
</dbReference>
<dbReference type="PANTHER" id="PTHR37610">
    <property type="entry name" value="CCHC-TYPE DOMAIN-CONTAINING PROTEIN"/>
    <property type="match status" value="1"/>
</dbReference>
<proteinExistence type="predicted"/>
<organism evidence="1 2">
    <name type="scientific">Vitis vinifera</name>
    <name type="common">Grape</name>
    <dbReference type="NCBI Taxonomy" id="29760"/>
    <lineage>
        <taxon>Eukaryota</taxon>
        <taxon>Viridiplantae</taxon>
        <taxon>Streptophyta</taxon>
        <taxon>Embryophyta</taxon>
        <taxon>Tracheophyta</taxon>
        <taxon>Spermatophyta</taxon>
        <taxon>Magnoliopsida</taxon>
        <taxon>eudicotyledons</taxon>
        <taxon>Gunneridae</taxon>
        <taxon>Pentapetalae</taxon>
        <taxon>rosids</taxon>
        <taxon>Vitales</taxon>
        <taxon>Vitaceae</taxon>
        <taxon>Viteae</taxon>
        <taxon>Vitis</taxon>
    </lineage>
</organism>
<sequence length="167" mass="19351">MHIASRMKKGYITGRKIAPVEGDLNYDEWAIKDAVVKSWLINSMTDRLMSYFVQCGTTEEVWDAVKRCYLDVSNSSQVYELMKKSFQSRQVDIEKQRKRTTEDQVYMFLTGLDHNLDQVSSRVLVTSPLRSLEDAYSLLCREEKRQVTMGIEDCFEASTMAVHKNNT</sequence>
<evidence type="ECO:0000313" key="1">
    <source>
        <dbReference type="EMBL" id="RVW63072.1"/>
    </source>
</evidence>
<dbReference type="AlphaFoldDB" id="A0A438FSY8"/>
<evidence type="ECO:0008006" key="3">
    <source>
        <dbReference type="Google" id="ProtNLM"/>
    </source>
</evidence>
<gene>
    <name evidence="1" type="ORF">CK203_064550</name>
</gene>
<comment type="caution">
    <text evidence="1">The sequence shown here is derived from an EMBL/GenBank/DDBJ whole genome shotgun (WGS) entry which is preliminary data.</text>
</comment>
<name>A0A438FSY8_VITVI</name>
<dbReference type="PANTHER" id="PTHR37610:SF45">
    <property type="entry name" value="RETROTRANSPOSON GAG DOMAIN-CONTAINING PROTEIN"/>
    <property type="match status" value="1"/>
</dbReference>